<organism evidence="5 6">
    <name type="scientific">Nannocystis bainbridge</name>
    <dbReference type="NCBI Taxonomy" id="2995303"/>
    <lineage>
        <taxon>Bacteria</taxon>
        <taxon>Pseudomonadati</taxon>
        <taxon>Myxococcota</taxon>
        <taxon>Polyangia</taxon>
        <taxon>Nannocystales</taxon>
        <taxon>Nannocystaceae</taxon>
        <taxon>Nannocystis</taxon>
    </lineage>
</organism>
<comment type="caution">
    <text evidence="5">The sequence shown here is derived from an EMBL/GenBank/DDBJ whole genome shotgun (WGS) entry which is preliminary data.</text>
</comment>
<dbReference type="PANTHER" id="PTHR28620:SF1">
    <property type="entry name" value="CENP-V_GFA DOMAIN-CONTAINING PROTEIN"/>
    <property type="match status" value="1"/>
</dbReference>
<keyword evidence="2" id="KW-0479">Metal-binding</keyword>
<comment type="similarity">
    <text evidence="1">Belongs to the Gfa family.</text>
</comment>
<name>A0ABT5DTJ6_9BACT</name>
<dbReference type="InterPro" id="IPR052355">
    <property type="entry name" value="CENP-V-like"/>
</dbReference>
<dbReference type="EMBL" id="JAQNDL010000001">
    <property type="protein sequence ID" value="MDC0716940.1"/>
    <property type="molecule type" value="Genomic_DNA"/>
</dbReference>
<dbReference type="Gene3D" id="2.170.150.70">
    <property type="match status" value="1"/>
</dbReference>
<dbReference type="InterPro" id="IPR011057">
    <property type="entry name" value="Mss4-like_sf"/>
</dbReference>
<evidence type="ECO:0000256" key="1">
    <source>
        <dbReference type="ARBA" id="ARBA00005495"/>
    </source>
</evidence>
<proteinExistence type="inferred from homology"/>
<accession>A0ABT5DTJ6</accession>
<dbReference type="InterPro" id="IPR006913">
    <property type="entry name" value="CENP-V/GFA"/>
</dbReference>
<evidence type="ECO:0000256" key="3">
    <source>
        <dbReference type="ARBA" id="ARBA00022833"/>
    </source>
</evidence>
<dbReference type="Pfam" id="PF04828">
    <property type="entry name" value="GFA"/>
    <property type="match status" value="1"/>
</dbReference>
<dbReference type="RefSeq" id="WP_272085428.1">
    <property type="nucleotide sequence ID" value="NZ_JAQNDL010000001.1"/>
</dbReference>
<dbReference type="Proteomes" id="UP001221686">
    <property type="component" value="Unassembled WGS sequence"/>
</dbReference>
<feature type="domain" description="CENP-V/GFA" evidence="4">
    <location>
        <begin position="16"/>
        <end position="136"/>
    </location>
</feature>
<sequence length="144" mass="15862">MSDTTTDAGGGSKRTYHGSCACRRVRFEADIDLSQGTGKCNCTSCWKRRWWSVKVQPGDFRAMGGEDALSKYRPDATSGGHCKHCGVTPYDFVDAAEWNEGAYVSVNIACLDDLEPADLVAAPVVYMNGRADDWWHPPAETRHL</sequence>
<dbReference type="SUPFAM" id="SSF51316">
    <property type="entry name" value="Mss4-like"/>
    <property type="match status" value="1"/>
</dbReference>
<keyword evidence="3" id="KW-0862">Zinc</keyword>
<evidence type="ECO:0000313" key="6">
    <source>
        <dbReference type="Proteomes" id="UP001221686"/>
    </source>
</evidence>
<evidence type="ECO:0000313" key="5">
    <source>
        <dbReference type="EMBL" id="MDC0716940.1"/>
    </source>
</evidence>
<dbReference type="PROSITE" id="PS51891">
    <property type="entry name" value="CENP_V_GFA"/>
    <property type="match status" value="1"/>
</dbReference>
<evidence type="ECO:0000259" key="4">
    <source>
        <dbReference type="PROSITE" id="PS51891"/>
    </source>
</evidence>
<gene>
    <name evidence="5" type="ORF">POL25_08560</name>
</gene>
<evidence type="ECO:0000256" key="2">
    <source>
        <dbReference type="ARBA" id="ARBA00022723"/>
    </source>
</evidence>
<protein>
    <submittedName>
        <fullName evidence="5">GFA family protein</fullName>
    </submittedName>
</protein>
<dbReference type="PANTHER" id="PTHR28620">
    <property type="entry name" value="CENTROMERE PROTEIN V"/>
    <property type="match status" value="1"/>
</dbReference>
<reference evidence="5 6" key="1">
    <citation type="submission" date="2022-11" db="EMBL/GenBank/DDBJ databases">
        <title>Minimal conservation of predation-associated metabolite biosynthetic gene clusters underscores biosynthetic potential of Myxococcota including descriptions for ten novel species: Archangium lansinium sp. nov., Myxococcus landrumus sp. nov., Nannocystis bai.</title>
        <authorList>
            <person name="Ahearne A."/>
            <person name="Stevens C."/>
            <person name="Dowd S."/>
        </authorList>
    </citation>
    <scope>NUCLEOTIDE SEQUENCE [LARGE SCALE GENOMIC DNA]</scope>
    <source>
        <strain evidence="5 6">BB15-2</strain>
    </source>
</reference>
<keyword evidence="6" id="KW-1185">Reference proteome</keyword>